<feature type="domain" description="ATP-grasp" evidence="2">
    <location>
        <begin position="44"/>
        <end position="310"/>
    </location>
</feature>
<evidence type="ECO:0000313" key="3">
    <source>
        <dbReference type="EMBL" id="TWI73207.1"/>
    </source>
</evidence>
<comment type="caution">
    <text evidence="3">The sequence shown here is derived from an EMBL/GenBank/DDBJ whole genome shotgun (WGS) entry which is preliminary data.</text>
</comment>
<keyword evidence="1" id="KW-0067">ATP-binding</keyword>
<dbReference type="RefSeq" id="WP_144683663.1">
    <property type="nucleotide sequence ID" value="NZ_VLLC01000008.1"/>
</dbReference>
<name>A0A562RVT0_9BACT</name>
<reference evidence="3 4" key="1">
    <citation type="submission" date="2019-07" db="EMBL/GenBank/DDBJ databases">
        <title>Genome sequencing of 100 strains of the haloalkaliphilic chemolithoautotrophic sulfur-oxidizing bacterium Thioalkalivibrio.</title>
        <authorList>
            <person name="Muyzer G."/>
        </authorList>
    </citation>
    <scope>NUCLEOTIDE SEQUENCE [LARGE SCALE GENOMIC DNA]</scope>
    <source>
        <strain evidence="3 4">ASO4-4</strain>
    </source>
</reference>
<dbReference type="PROSITE" id="PS50975">
    <property type="entry name" value="ATP_GRASP"/>
    <property type="match status" value="1"/>
</dbReference>
<keyword evidence="3" id="KW-0436">Ligase</keyword>
<organism evidence="3 4">
    <name type="scientific">Desulfobotulus alkaliphilus</name>
    <dbReference type="NCBI Taxonomy" id="622671"/>
    <lineage>
        <taxon>Bacteria</taxon>
        <taxon>Pseudomonadati</taxon>
        <taxon>Thermodesulfobacteriota</taxon>
        <taxon>Desulfobacteria</taxon>
        <taxon>Desulfobacterales</taxon>
        <taxon>Desulfobacteraceae</taxon>
        <taxon>Desulfobotulus</taxon>
    </lineage>
</organism>
<dbReference type="GO" id="GO:0005524">
    <property type="term" value="F:ATP binding"/>
    <property type="evidence" value="ECO:0007669"/>
    <property type="project" value="UniProtKB-UniRule"/>
</dbReference>
<dbReference type="GO" id="GO:0005737">
    <property type="term" value="C:cytoplasm"/>
    <property type="evidence" value="ECO:0007669"/>
    <property type="project" value="TreeGrafter"/>
</dbReference>
<dbReference type="InterPro" id="IPR011758">
    <property type="entry name" value="RimK-rel_E_lig"/>
</dbReference>
<dbReference type="NCBIfam" id="TIGR02291">
    <property type="entry name" value="rimK_rel_E_lig"/>
    <property type="match status" value="1"/>
</dbReference>
<sequence length="319" mass="34955">MSWISPFALKDMGILGMNRRNHAFVARYNPRRFYPLVDNKLKTKQLAAACGVPTPTLRLVVNAQHEVKYVKNKMQDCEGFAIKPAKGSGGKGILVISGKRGNHFIKSSGKHLNERDMERHISNILAGLYSLGGTPDTALIEDIIQMDPLFEGYSHQGIPDIRVIVFQGYPVMAMLRLATEASDGKANLHQGAVGVGLDMATGKGLRALQFGKSVSRHPDTGKELTSITIPDWKNLLVLASRCYEMTGLGYIGADIVLDRNRGPLMLELNARPGLAIQMTNGEGLLGRLKKIEGLKQQKTDIHDRVSQAMELFGKKTPGP</sequence>
<dbReference type="Pfam" id="PF14397">
    <property type="entry name" value="ATPgrasp_ST"/>
    <property type="match status" value="1"/>
</dbReference>
<dbReference type="Gene3D" id="3.30.470.20">
    <property type="entry name" value="ATP-grasp fold, B domain"/>
    <property type="match status" value="1"/>
</dbReference>
<proteinExistence type="predicted"/>
<dbReference type="GO" id="GO:0009432">
    <property type="term" value="P:SOS response"/>
    <property type="evidence" value="ECO:0007669"/>
    <property type="project" value="TreeGrafter"/>
</dbReference>
<evidence type="ECO:0000259" key="2">
    <source>
        <dbReference type="PROSITE" id="PS50975"/>
    </source>
</evidence>
<dbReference type="GO" id="GO:0018169">
    <property type="term" value="F:ribosomal S6-glutamic acid ligase activity"/>
    <property type="evidence" value="ECO:0007669"/>
    <property type="project" value="TreeGrafter"/>
</dbReference>
<evidence type="ECO:0000313" key="4">
    <source>
        <dbReference type="Proteomes" id="UP000318307"/>
    </source>
</evidence>
<gene>
    <name evidence="3" type="ORF">LZ24_01294</name>
</gene>
<dbReference type="PANTHER" id="PTHR21621">
    <property type="entry name" value="RIBOSOMAL PROTEIN S6 MODIFICATION PROTEIN"/>
    <property type="match status" value="1"/>
</dbReference>
<keyword evidence="1" id="KW-0547">Nucleotide-binding</keyword>
<dbReference type="SUPFAM" id="SSF56059">
    <property type="entry name" value="Glutathione synthetase ATP-binding domain-like"/>
    <property type="match status" value="1"/>
</dbReference>
<protein>
    <submittedName>
        <fullName evidence="3">Alpha-L-glutamate ligase-like protein</fullName>
    </submittedName>
</protein>
<accession>A0A562RVT0</accession>
<dbReference type="GO" id="GO:0046872">
    <property type="term" value="F:metal ion binding"/>
    <property type="evidence" value="ECO:0007669"/>
    <property type="project" value="InterPro"/>
</dbReference>
<dbReference type="OrthoDB" id="336227at2"/>
<dbReference type="AlphaFoldDB" id="A0A562RVT0"/>
<dbReference type="EMBL" id="VLLC01000008">
    <property type="protein sequence ID" value="TWI73207.1"/>
    <property type="molecule type" value="Genomic_DNA"/>
</dbReference>
<dbReference type="PANTHER" id="PTHR21621:SF0">
    <property type="entry name" value="BETA-CITRYLGLUTAMATE SYNTHASE B-RELATED"/>
    <property type="match status" value="1"/>
</dbReference>
<dbReference type="InterPro" id="IPR039523">
    <property type="entry name" value="RimK-rel_E_lig_ATP-grasp"/>
</dbReference>
<evidence type="ECO:0000256" key="1">
    <source>
        <dbReference type="PROSITE-ProRule" id="PRU00409"/>
    </source>
</evidence>
<dbReference type="Proteomes" id="UP000318307">
    <property type="component" value="Unassembled WGS sequence"/>
</dbReference>
<dbReference type="InterPro" id="IPR011761">
    <property type="entry name" value="ATP-grasp"/>
</dbReference>
<keyword evidence="4" id="KW-1185">Reference proteome</keyword>